<dbReference type="InterPro" id="IPR038538">
    <property type="entry name" value="MTERF_sf"/>
</dbReference>
<reference evidence="4" key="1">
    <citation type="journal article" date="2023" name="Science">
        <title>Elucidation of the pathway for biosynthesis of saponin adjuvants from the soapbark tree.</title>
        <authorList>
            <person name="Reed J."/>
            <person name="Orme A."/>
            <person name="El-Demerdash A."/>
            <person name="Owen C."/>
            <person name="Martin L.B.B."/>
            <person name="Misra R.C."/>
            <person name="Kikuchi S."/>
            <person name="Rejzek M."/>
            <person name="Martin A.C."/>
            <person name="Harkess A."/>
            <person name="Leebens-Mack J."/>
            <person name="Louveau T."/>
            <person name="Stephenson M.J."/>
            <person name="Osbourn A."/>
        </authorList>
    </citation>
    <scope>NUCLEOTIDE SEQUENCE</scope>
    <source>
        <strain evidence="4">S10</strain>
    </source>
</reference>
<organism evidence="4 5">
    <name type="scientific">Quillaja saponaria</name>
    <name type="common">Soap bark tree</name>
    <dbReference type="NCBI Taxonomy" id="32244"/>
    <lineage>
        <taxon>Eukaryota</taxon>
        <taxon>Viridiplantae</taxon>
        <taxon>Streptophyta</taxon>
        <taxon>Embryophyta</taxon>
        <taxon>Tracheophyta</taxon>
        <taxon>Spermatophyta</taxon>
        <taxon>Magnoliopsida</taxon>
        <taxon>eudicotyledons</taxon>
        <taxon>Gunneridae</taxon>
        <taxon>Pentapetalae</taxon>
        <taxon>rosids</taxon>
        <taxon>fabids</taxon>
        <taxon>Fabales</taxon>
        <taxon>Quillajaceae</taxon>
        <taxon>Quillaja</taxon>
    </lineage>
</organism>
<evidence type="ECO:0000256" key="1">
    <source>
        <dbReference type="ARBA" id="ARBA00007692"/>
    </source>
</evidence>
<keyword evidence="2" id="KW-0805">Transcription regulation</keyword>
<gene>
    <name evidence="4" type="ORF">O6P43_025479</name>
</gene>
<evidence type="ECO:0000313" key="4">
    <source>
        <dbReference type="EMBL" id="KAJ7953829.1"/>
    </source>
</evidence>
<dbReference type="AlphaFoldDB" id="A0AAD7L976"/>
<dbReference type="Pfam" id="PF02536">
    <property type="entry name" value="mTERF"/>
    <property type="match status" value="1"/>
</dbReference>
<comment type="similarity">
    <text evidence="1">Belongs to the mTERF family.</text>
</comment>
<evidence type="ECO:0000256" key="3">
    <source>
        <dbReference type="ARBA" id="ARBA00022946"/>
    </source>
</evidence>
<dbReference type="KEGG" id="qsa:O6P43_025479"/>
<sequence length="108" mass="12644">MEAEIAELKKFPQYFSFSLKGKIKPWHKLLLEHGFSLTLPEMLKVCDGEFNSWLIEMRLQLVNGRWSIRTIKSALMIMLADQLYFVDLYVGPIRNPLIAMLIYFLGFS</sequence>
<keyword evidence="3" id="KW-0809">Transit peptide</keyword>
<dbReference type="Gene3D" id="1.25.70.10">
    <property type="entry name" value="Transcription termination factor 3, mitochondrial"/>
    <property type="match status" value="1"/>
</dbReference>
<comment type="caution">
    <text evidence="4">The sequence shown here is derived from an EMBL/GenBank/DDBJ whole genome shotgun (WGS) entry which is preliminary data.</text>
</comment>
<keyword evidence="2" id="KW-0806">Transcription termination</keyword>
<evidence type="ECO:0000313" key="5">
    <source>
        <dbReference type="Proteomes" id="UP001163823"/>
    </source>
</evidence>
<keyword evidence="2" id="KW-0804">Transcription</keyword>
<dbReference type="EMBL" id="JARAOO010000010">
    <property type="protein sequence ID" value="KAJ7953829.1"/>
    <property type="molecule type" value="Genomic_DNA"/>
</dbReference>
<keyword evidence="5" id="KW-1185">Reference proteome</keyword>
<dbReference type="InterPro" id="IPR003690">
    <property type="entry name" value="MTERF"/>
</dbReference>
<dbReference type="Proteomes" id="UP001163823">
    <property type="component" value="Chromosome 10"/>
</dbReference>
<dbReference type="GO" id="GO:0003676">
    <property type="term" value="F:nucleic acid binding"/>
    <property type="evidence" value="ECO:0007669"/>
    <property type="project" value="InterPro"/>
</dbReference>
<dbReference type="GO" id="GO:0006353">
    <property type="term" value="P:DNA-templated transcription termination"/>
    <property type="evidence" value="ECO:0007669"/>
    <property type="project" value="UniProtKB-KW"/>
</dbReference>
<name>A0AAD7L976_QUISA</name>
<proteinExistence type="inferred from homology"/>
<evidence type="ECO:0000256" key="2">
    <source>
        <dbReference type="ARBA" id="ARBA00022472"/>
    </source>
</evidence>
<dbReference type="SMART" id="SM00733">
    <property type="entry name" value="Mterf"/>
    <property type="match status" value="1"/>
</dbReference>
<protein>
    <submittedName>
        <fullName evidence="4">Transcription termination factor like</fullName>
    </submittedName>
</protein>
<accession>A0AAD7L976</accession>